<gene>
    <name evidence="2" type="ORF">H2C83_00585</name>
</gene>
<sequence>MKETFYNSAKKGLRSPWMIGQFVIWAILIFGSLIIAMFLQYSSLSTNQLPVFALVLNIVALFCGGFVTARKSEYQGWIAGGIQGTLYILIILLLAFLAFDTFTTIHPLWLSMLAFGGGALGGIAGIQTKKNKKSF</sequence>
<keyword evidence="1" id="KW-0472">Membrane</keyword>
<feature type="transmembrane region" description="Helical" evidence="1">
    <location>
        <begin position="76"/>
        <end position="99"/>
    </location>
</feature>
<feature type="transmembrane region" description="Helical" evidence="1">
    <location>
        <begin position="51"/>
        <end position="69"/>
    </location>
</feature>
<name>A0A7W1XPM0_9BACL</name>
<comment type="caution">
    <text evidence="2">The sequence shown here is derived from an EMBL/GenBank/DDBJ whole genome shotgun (WGS) entry which is preliminary data.</text>
</comment>
<evidence type="ECO:0000313" key="3">
    <source>
        <dbReference type="Proteomes" id="UP000538292"/>
    </source>
</evidence>
<dbReference type="EMBL" id="JACEOL010000002">
    <property type="protein sequence ID" value="MBA4600842.1"/>
    <property type="molecule type" value="Genomic_DNA"/>
</dbReference>
<proteinExistence type="predicted"/>
<dbReference type="Pfam" id="PF12670">
    <property type="entry name" value="DUF3792"/>
    <property type="match status" value="1"/>
</dbReference>
<keyword evidence="1" id="KW-0812">Transmembrane</keyword>
<dbReference type="NCBIfam" id="TIGR04086">
    <property type="entry name" value="TIGR04086_membr"/>
    <property type="match status" value="1"/>
</dbReference>
<evidence type="ECO:0000256" key="1">
    <source>
        <dbReference type="SAM" id="Phobius"/>
    </source>
</evidence>
<keyword evidence="1" id="KW-1133">Transmembrane helix</keyword>
<protein>
    <submittedName>
        <fullName evidence="2">TIGR04086 family membrane protein</fullName>
    </submittedName>
</protein>
<feature type="transmembrane region" description="Helical" evidence="1">
    <location>
        <begin position="21"/>
        <end position="39"/>
    </location>
</feature>
<organism evidence="2 3">
    <name type="scientific">Thermoactinomyces mirandus</name>
    <dbReference type="NCBI Taxonomy" id="2756294"/>
    <lineage>
        <taxon>Bacteria</taxon>
        <taxon>Bacillati</taxon>
        <taxon>Bacillota</taxon>
        <taxon>Bacilli</taxon>
        <taxon>Bacillales</taxon>
        <taxon>Thermoactinomycetaceae</taxon>
        <taxon>Thermoactinomyces</taxon>
    </lineage>
</organism>
<reference evidence="2 3" key="1">
    <citation type="submission" date="2020-07" db="EMBL/GenBank/DDBJ databases">
        <title>Thermoactinomyces phylogeny.</title>
        <authorList>
            <person name="Dunlap C."/>
        </authorList>
    </citation>
    <scope>NUCLEOTIDE SEQUENCE [LARGE SCALE GENOMIC DNA]</scope>
    <source>
        <strain evidence="2 3">AMNI-1</strain>
    </source>
</reference>
<dbReference type="Proteomes" id="UP000538292">
    <property type="component" value="Unassembled WGS sequence"/>
</dbReference>
<feature type="transmembrane region" description="Helical" evidence="1">
    <location>
        <begin position="105"/>
        <end position="126"/>
    </location>
</feature>
<keyword evidence="3" id="KW-1185">Reference proteome</keyword>
<dbReference type="InterPro" id="IPR023804">
    <property type="entry name" value="DUF3792_TM"/>
</dbReference>
<accession>A0A7W1XPM0</accession>
<dbReference type="AlphaFoldDB" id="A0A7W1XPM0"/>
<dbReference type="RefSeq" id="WP_181736734.1">
    <property type="nucleotide sequence ID" value="NZ_JACEOL010000002.1"/>
</dbReference>
<evidence type="ECO:0000313" key="2">
    <source>
        <dbReference type="EMBL" id="MBA4600842.1"/>
    </source>
</evidence>